<dbReference type="GO" id="GO:0005615">
    <property type="term" value="C:extracellular space"/>
    <property type="evidence" value="ECO:0007669"/>
    <property type="project" value="TreeGrafter"/>
</dbReference>
<gene>
    <name evidence="6" type="primary">CTHA2_0</name>
    <name evidence="6" type="ORF">FJT64_006217</name>
</gene>
<dbReference type="AlphaFoldDB" id="A0A6A4VPZ1"/>
<keyword evidence="3" id="KW-0732">Signal</keyword>
<dbReference type="InterPro" id="IPR029034">
    <property type="entry name" value="Cystine-knot_cytokine"/>
</dbReference>
<dbReference type="Pfam" id="PF03045">
    <property type="entry name" value="DAN"/>
    <property type="match status" value="1"/>
</dbReference>
<evidence type="ECO:0000256" key="4">
    <source>
        <dbReference type="ARBA" id="ARBA00023157"/>
    </source>
</evidence>
<evidence type="ECO:0000256" key="1">
    <source>
        <dbReference type="ARBA" id="ARBA00004613"/>
    </source>
</evidence>
<dbReference type="Proteomes" id="UP000440578">
    <property type="component" value="Unassembled WGS sequence"/>
</dbReference>
<evidence type="ECO:0000259" key="5">
    <source>
        <dbReference type="Pfam" id="PF03045"/>
    </source>
</evidence>
<feature type="domain" description="DAN" evidence="5">
    <location>
        <begin position="52"/>
        <end position="116"/>
    </location>
</feature>
<evidence type="ECO:0000313" key="6">
    <source>
        <dbReference type="EMBL" id="KAF0296285.1"/>
    </source>
</evidence>
<reference evidence="6 7" key="1">
    <citation type="submission" date="2019-07" db="EMBL/GenBank/DDBJ databases">
        <title>Draft genome assembly of a fouling barnacle, Amphibalanus amphitrite (Darwin, 1854): The first reference genome for Thecostraca.</title>
        <authorList>
            <person name="Kim W."/>
        </authorList>
    </citation>
    <scope>NUCLEOTIDE SEQUENCE [LARGE SCALE GENOMIC DNA]</scope>
    <source>
        <strain evidence="6">SNU_AA5</strain>
        <tissue evidence="6">Soma without cirri and trophi</tissue>
    </source>
</reference>
<evidence type="ECO:0000256" key="3">
    <source>
        <dbReference type="ARBA" id="ARBA00022729"/>
    </source>
</evidence>
<comment type="subcellular location">
    <subcellularLocation>
        <location evidence="1">Secreted</location>
    </subcellularLocation>
</comment>
<protein>
    <submittedName>
        <fullName evidence="6">Thyrostimulin alpha-2 subunit</fullName>
    </submittedName>
</protein>
<organism evidence="6 7">
    <name type="scientific">Amphibalanus amphitrite</name>
    <name type="common">Striped barnacle</name>
    <name type="synonym">Balanus amphitrite</name>
    <dbReference type="NCBI Taxonomy" id="1232801"/>
    <lineage>
        <taxon>Eukaryota</taxon>
        <taxon>Metazoa</taxon>
        <taxon>Ecdysozoa</taxon>
        <taxon>Arthropoda</taxon>
        <taxon>Crustacea</taxon>
        <taxon>Multicrustacea</taxon>
        <taxon>Cirripedia</taxon>
        <taxon>Thoracica</taxon>
        <taxon>Thoracicalcarea</taxon>
        <taxon>Balanomorpha</taxon>
        <taxon>Balanoidea</taxon>
        <taxon>Balanidae</taxon>
        <taxon>Amphibalaninae</taxon>
        <taxon>Amphibalanus</taxon>
    </lineage>
</organism>
<keyword evidence="4" id="KW-1015">Disulfide bond</keyword>
<dbReference type="InterPro" id="IPR052680">
    <property type="entry name" value="Glyco_Hormone_Alpha"/>
</dbReference>
<dbReference type="GO" id="GO:0051427">
    <property type="term" value="F:hormone receptor binding"/>
    <property type="evidence" value="ECO:0007669"/>
    <property type="project" value="TreeGrafter"/>
</dbReference>
<keyword evidence="2" id="KW-0964">Secreted</keyword>
<keyword evidence="7" id="KW-1185">Reference proteome</keyword>
<comment type="caution">
    <text evidence="6">The sequence shown here is derived from an EMBL/GenBank/DDBJ whole genome shotgun (WGS) entry which is preliminary data.</text>
</comment>
<proteinExistence type="predicted"/>
<dbReference type="Gene3D" id="2.10.90.10">
    <property type="entry name" value="Cystine-knot cytokines"/>
    <property type="match status" value="1"/>
</dbReference>
<name>A0A6A4VPZ1_AMPAM</name>
<dbReference type="OrthoDB" id="6421717at2759"/>
<dbReference type="PANTHER" id="PTHR31129:SF2">
    <property type="entry name" value="GLYCOPROTEIN HORMONE ALPHA-2"/>
    <property type="match status" value="1"/>
</dbReference>
<dbReference type="EMBL" id="VIIS01001573">
    <property type="protein sequence ID" value="KAF0296285.1"/>
    <property type="molecule type" value="Genomic_DNA"/>
</dbReference>
<dbReference type="GO" id="GO:0007166">
    <property type="term" value="P:cell surface receptor signaling pathway"/>
    <property type="evidence" value="ECO:0007669"/>
    <property type="project" value="TreeGrafter"/>
</dbReference>
<dbReference type="InterPro" id="IPR004133">
    <property type="entry name" value="DAN_dom"/>
</dbReference>
<dbReference type="PANTHER" id="PTHR31129">
    <property type="entry name" value="GLYCOPROTEIN HORMONE ALPHA-2"/>
    <property type="match status" value="1"/>
</dbReference>
<evidence type="ECO:0000313" key="7">
    <source>
        <dbReference type="Proteomes" id="UP000440578"/>
    </source>
</evidence>
<evidence type="ECO:0000256" key="2">
    <source>
        <dbReference type="ARBA" id="ARBA00022525"/>
    </source>
</evidence>
<sequence length="219" mass="24011">MPFPAQIVAAEMVMPTGAVLLLAVELTVLSCVLSAHLPHRTQSLELEKIGQLEAFEYDEPSCRLVGHTQRVVVPGCLPLALTVNACQGACESYALPSSWATMKLNPRHLLTSVSQCCNIMETKNDTGLVPRHLITDKEECSPQLASLHQQMAQLNLPGPDADIKELEEKFDSGLRLLDELAHAGTSDEKELKRIHDACRNFATPSLPEEMSQGNETCRI</sequence>
<accession>A0A6A4VPZ1</accession>